<sequence>MSKQNHPQYLVSTDSIGFLGRPEQFLFLWQEYFENKTLDGVEVIAFQPVLKLKKLVNVLKNNNIPVLSFHGKTGGENLLYFSGRIIMTLVNFCIVNAKNVLINFPGIEFLSHAPYFEKKSVKKTIMQYHPEKIWIENHLYGKRGVEDAIKQIIIYRENKINASGMLDIYHYISHSIDLLQINWPNLVEELRSYILLKDKNGEQFFDGVHFPIGSRLDDSLPVDSMTDEMLKLFSQKIIPHVERVVFENQQPLLGLFFSTDKMLEEQKARNTRILERLKKTGIIC</sequence>
<proteinExistence type="predicted"/>
<comment type="caution">
    <text evidence="1">The sequence shown here is derived from an EMBL/GenBank/DDBJ whole genome shotgun (WGS) entry which is preliminary data.</text>
</comment>
<dbReference type="EMBL" id="PCTC01000032">
    <property type="protein sequence ID" value="PIP63607.1"/>
    <property type="molecule type" value="Genomic_DNA"/>
</dbReference>
<reference evidence="1 2" key="1">
    <citation type="submission" date="2017-09" db="EMBL/GenBank/DDBJ databases">
        <title>Depth-based differentiation of microbial function through sediment-hosted aquifers and enrichment of novel symbionts in the deep terrestrial subsurface.</title>
        <authorList>
            <person name="Probst A.J."/>
            <person name="Ladd B."/>
            <person name="Jarett J.K."/>
            <person name="Geller-Mcgrath D.E."/>
            <person name="Sieber C.M."/>
            <person name="Emerson J.B."/>
            <person name="Anantharaman K."/>
            <person name="Thomas B.C."/>
            <person name="Malmstrom R."/>
            <person name="Stieglmeier M."/>
            <person name="Klingl A."/>
            <person name="Woyke T."/>
            <person name="Ryan C.M."/>
            <person name="Banfield J.F."/>
        </authorList>
    </citation>
    <scope>NUCLEOTIDE SEQUENCE [LARGE SCALE GENOMIC DNA]</scope>
    <source>
        <strain evidence="1">CG22_combo_CG10-13_8_21_14_all_34_12</strain>
    </source>
</reference>
<gene>
    <name evidence="1" type="ORF">COW97_01550</name>
</gene>
<organism evidence="1 2">
    <name type="scientific">Candidatus Roizmanbacteria bacterium CG22_combo_CG10-13_8_21_14_all_34_12</name>
    <dbReference type="NCBI Taxonomy" id="1974860"/>
    <lineage>
        <taxon>Bacteria</taxon>
        <taxon>Candidatus Roizmaniibacteriota</taxon>
    </lineage>
</organism>
<evidence type="ECO:0000313" key="2">
    <source>
        <dbReference type="Proteomes" id="UP000229699"/>
    </source>
</evidence>
<dbReference type="Proteomes" id="UP000229699">
    <property type="component" value="Unassembled WGS sequence"/>
</dbReference>
<dbReference type="AlphaFoldDB" id="A0A2H0C112"/>
<protein>
    <submittedName>
        <fullName evidence="1">Uncharacterized protein</fullName>
    </submittedName>
</protein>
<name>A0A2H0C112_9BACT</name>
<accession>A0A2H0C112</accession>
<evidence type="ECO:0000313" key="1">
    <source>
        <dbReference type="EMBL" id="PIP63607.1"/>
    </source>
</evidence>